<dbReference type="EMBL" id="IACT01004511">
    <property type="protein sequence ID" value="LAC23702.1"/>
    <property type="molecule type" value="mRNA"/>
</dbReference>
<keyword evidence="3" id="KW-0378">Hydrolase</keyword>
<dbReference type="PANTHER" id="PTHR10159">
    <property type="entry name" value="DUAL SPECIFICITY PROTEIN PHOSPHATASE"/>
    <property type="match status" value="1"/>
</dbReference>
<dbReference type="SUPFAM" id="SSF52799">
    <property type="entry name" value="(Phosphotyrosine protein) phosphatases II"/>
    <property type="match status" value="1"/>
</dbReference>
<feature type="domain" description="Rhodanese" evidence="8">
    <location>
        <begin position="152"/>
        <end position="268"/>
    </location>
</feature>
<dbReference type="InterPro" id="IPR000340">
    <property type="entry name" value="Dual-sp_phosphatase_cat-dom"/>
</dbReference>
<dbReference type="Pfam" id="PF00581">
    <property type="entry name" value="Rhodanese"/>
    <property type="match status" value="1"/>
</dbReference>
<evidence type="ECO:0000256" key="4">
    <source>
        <dbReference type="ARBA" id="ARBA00022912"/>
    </source>
</evidence>
<protein>
    <recommendedName>
        <fullName evidence="2">protein-tyrosine-phosphatase</fullName>
        <ecNumber evidence="2">3.1.3.48</ecNumber>
    </recommendedName>
</protein>
<sequence>MLSEGRREGLRLSLSRSLSEPNHPLYLQQHQTLLHHHQSPGDVTTSTADGGGGGGGGVVIGDGNTAYNGVYAADPDSETNAAVSSTEGGSRLFLPSPTSLRLPVLSVGASSSTSMPASPCSDSVALHRSLLLRRVRLLEPAEVARRITRSHKPRPFVLLDLRPFFHYNLRHVRSAINLNCSDRFNRKRLQLRRATVVDLAAPAMREYLKRRVYRDVIVYDETTSDVSNLPVDHPVFLVLSAILEDNKEPLLLKGGFSSFQKSYPELCDEDLKRNTTSDISSNFLPMFSDGGSATDYNNRDTSSLLTAAGSLLSPSYSSAGSFASSPDSEEAIERASVTQVLPYLYLGNAKDSQNIELLQALGVSRVLNVTSRVPGYREETGVLCKTLPALDNGHQNLRQYFPEAIAFIDCCKYSGHRVLVHCQAGISRSATIVIAYLMHTNREPMIEAYKAVKSLRSIISPNLNFMGQLVEWEASLRTGGLDTNDCKPCHQCQWKIPETTQMPTACQL</sequence>
<dbReference type="PROSITE" id="PS50056">
    <property type="entry name" value="TYR_PHOSPHATASE_2"/>
    <property type="match status" value="1"/>
</dbReference>
<dbReference type="InterPro" id="IPR020422">
    <property type="entry name" value="TYR_PHOSPHATASE_DUAL_dom"/>
</dbReference>
<dbReference type="InterPro" id="IPR036873">
    <property type="entry name" value="Rhodanese-like_dom_sf"/>
</dbReference>
<dbReference type="SMART" id="SM00450">
    <property type="entry name" value="RHOD"/>
    <property type="match status" value="1"/>
</dbReference>
<feature type="domain" description="Tyrosine specific protein phosphatases" evidence="7">
    <location>
        <begin position="399"/>
        <end position="457"/>
    </location>
</feature>
<dbReference type="GO" id="GO:0043409">
    <property type="term" value="P:negative regulation of MAPK cascade"/>
    <property type="evidence" value="ECO:0007669"/>
    <property type="project" value="TreeGrafter"/>
</dbReference>
<dbReference type="InterPro" id="IPR016130">
    <property type="entry name" value="Tyr_Pase_AS"/>
</dbReference>
<evidence type="ECO:0000256" key="3">
    <source>
        <dbReference type="ARBA" id="ARBA00022801"/>
    </source>
</evidence>
<dbReference type="InterPro" id="IPR008343">
    <property type="entry name" value="MKP"/>
</dbReference>
<evidence type="ECO:0000256" key="2">
    <source>
        <dbReference type="ARBA" id="ARBA00013064"/>
    </source>
</evidence>
<dbReference type="InterPro" id="IPR029021">
    <property type="entry name" value="Prot-tyrosine_phosphatase-like"/>
</dbReference>
<dbReference type="PROSITE" id="PS50206">
    <property type="entry name" value="RHODANESE_3"/>
    <property type="match status" value="1"/>
</dbReference>
<accession>A0A6A7G074</accession>
<feature type="compositionally biased region" description="Gly residues" evidence="5">
    <location>
        <begin position="49"/>
        <end position="59"/>
    </location>
</feature>
<evidence type="ECO:0000259" key="8">
    <source>
        <dbReference type="PROSITE" id="PS50206"/>
    </source>
</evidence>
<reference evidence="9" key="1">
    <citation type="submission" date="2017-11" db="EMBL/GenBank/DDBJ databases">
        <title>The sensing device of the deep-sea amphipod.</title>
        <authorList>
            <person name="Kobayashi H."/>
            <person name="Nagahama T."/>
            <person name="Arai W."/>
            <person name="Sasagawa Y."/>
            <person name="Umeda M."/>
            <person name="Hayashi T."/>
            <person name="Nikaido I."/>
            <person name="Watanabe H."/>
            <person name="Oguri K."/>
            <person name="Kitazato H."/>
            <person name="Fujioka K."/>
            <person name="Kido Y."/>
            <person name="Takami H."/>
        </authorList>
    </citation>
    <scope>NUCLEOTIDE SEQUENCE</scope>
    <source>
        <tissue evidence="9">Whole body</tissue>
    </source>
</reference>
<evidence type="ECO:0000313" key="9">
    <source>
        <dbReference type="EMBL" id="LAC23702.1"/>
    </source>
</evidence>
<dbReference type="SUPFAM" id="SSF52821">
    <property type="entry name" value="Rhodanese/Cell cycle control phosphatase"/>
    <property type="match status" value="1"/>
</dbReference>
<dbReference type="SMART" id="SM00195">
    <property type="entry name" value="DSPc"/>
    <property type="match status" value="1"/>
</dbReference>
<dbReference type="AlphaFoldDB" id="A0A6A7G074"/>
<evidence type="ECO:0000259" key="7">
    <source>
        <dbReference type="PROSITE" id="PS50056"/>
    </source>
</evidence>
<evidence type="ECO:0000256" key="1">
    <source>
        <dbReference type="ARBA" id="ARBA00008601"/>
    </source>
</evidence>
<dbReference type="Pfam" id="PF00782">
    <property type="entry name" value="DSPc"/>
    <property type="match status" value="1"/>
</dbReference>
<dbReference type="GO" id="GO:0005829">
    <property type="term" value="C:cytosol"/>
    <property type="evidence" value="ECO:0007669"/>
    <property type="project" value="TreeGrafter"/>
</dbReference>
<dbReference type="PROSITE" id="PS00383">
    <property type="entry name" value="TYR_PHOSPHATASE_1"/>
    <property type="match status" value="1"/>
</dbReference>
<dbReference type="Gene3D" id="3.40.250.10">
    <property type="entry name" value="Rhodanese-like domain"/>
    <property type="match status" value="1"/>
</dbReference>
<proteinExistence type="evidence at transcript level"/>
<dbReference type="EC" id="3.1.3.48" evidence="2"/>
<organism evidence="9">
    <name type="scientific">Hirondellea gigas</name>
    <dbReference type="NCBI Taxonomy" id="1518452"/>
    <lineage>
        <taxon>Eukaryota</taxon>
        <taxon>Metazoa</taxon>
        <taxon>Ecdysozoa</taxon>
        <taxon>Arthropoda</taxon>
        <taxon>Crustacea</taxon>
        <taxon>Multicrustacea</taxon>
        <taxon>Malacostraca</taxon>
        <taxon>Eumalacostraca</taxon>
        <taxon>Peracarida</taxon>
        <taxon>Amphipoda</taxon>
        <taxon>Amphilochidea</taxon>
        <taxon>Lysianassida</taxon>
        <taxon>Lysianassidira</taxon>
        <taxon>Lysianassoidea</taxon>
        <taxon>Lysianassidae</taxon>
        <taxon>Hirondellea</taxon>
    </lineage>
</organism>
<feature type="region of interest" description="Disordered" evidence="5">
    <location>
        <begin position="35"/>
        <end position="59"/>
    </location>
</feature>
<dbReference type="GO" id="GO:0008330">
    <property type="term" value="F:protein tyrosine/threonine phosphatase activity"/>
    <property type="evidence" value="ECO:0007669"/>
    <property type="project" value="TreeGrafter"/>
</dbReference>
<dbReference type="InterPro" id="IPR001763">
    <property type="entry name" value="Rhodanese-like_dom"/>
</dbReference>
<dbReference type="PRINTS" id="PR01764">
    <property type="entry name" value="MAPKPHPHTASE"/>
</dbReference>
<dbReference type="Gene3D" id="3.90.190.10">
    <property type="entry name" value="Protein tyrosine phosphatase superfamily"/>
    <property type="match status" value="1"/>
</dbReference>
<keyword evidence="4" id="KW-0904">Protein phosphatase</keyword>
<evidence type="ECO:0000256" key="5">
    <source>
        <dbReference type="SAM" id="MobiDB-lite"/>
    </source>
</evidence>
<comment type="similarity">
    <text evidence="1">Belongs to the protein-tyrosine phosphatase family. Non-receptor class dual specificity subfamily.</text>
</comment>
<dbReference type="GO" id="GO:0033550">
    <property type="term" value="F:MAP kinase tyrosine phosphatase activity"/>
    <property type="evidence" value="ECO:0007669"/>
    <property type="project" value="TreeGrafter"/>
</dbReference>
<dbReference type="CDD" id="cd01446">
    <property type="entry name" value="DSP_MapKP"/>
    <property type="match status" value="1"/>
</dbReference>
<dbReference type="InterPro" id="IPR000387">
    <property type="entry name" value="Tyr_Pase_dom"/>
</dbReference>
<dbReference type="PANTHER" id="PTHR10159:SF528">
    <property type="entry name" value="PUCKERED, ISOFORM A"/>
    <property type="match status" value="1"/>
</dbReference>
<feature type="domain" description="Tyrosine-protein phosphatase" evidence="6">
    <location>
        <begin position="336"/>
        <end position="478"/>
    </location>
</feature>
<dbReference type="PROSITE" id="PS50054">
    <property type="entry name" value="TYR_PHOSPHATASE_DUAL"/>
    <property type="match status" value="1"/>
</dbReference>
<evidence type="ECO:0000259" key="6">
    <source>
        <dbReference type="PROSITE" id="PS50054"/>
    </source>
</evidence>
<name>A0A6A7G074_9CRUS</name>
<dbReference type="GO" id="GO:0017017">
    <property type="term" value="F:MAP kinase tyrosine/serine/threonine phosphatase activity"/>
    <property type="evidence" value="ECO:0007669"/>
    <property type="project" value="InterPro"/>
</dbReference>